<keyword evidence="1" id="KW-1185">Reference proteome</keyword>
<dbReference type="Proteomes" id="UP000887540">
    <property type="component" value="Unplaced"/>
</dbReference>
<dbReference type="WBParaSite" id="ACRNAN_scaffold1914.g10620.t1">
    <property type="protein sequence ID" value="ACRNAN_scaffold1914.g10620.t1"/>
    <property type="gene ID" value="ACRNAN_scaffold1914.g10620"/>
</dbReference>
<name>A0A914D4W0_9BILA</name>
<dbReference type="AlphaFoldDB" id="A0A914D4W0"/>
<organism evidence="1 2">
    <name type="scientific">Acrobeloides nanus</name>
    <dbReference type="NCBI Taxonomy" id="290746"/>
    <lineage>
        <taxon>Eukaryota</taxon>
        <taxon>Metazoa</taxon>
        <taxon>Ecdysozoa</taxon>
        <taxon>Nematoda</taxon>
        <taxon>Chromadorea</taxon>
        <taxon>Rhabditida</taxon>
        <taxon>Tylenchina</taxon>
        <taxon>Cephalobomorpha</taxon>
        <taxon>Cephaloboidea</taxon>
        <taxon>Cephalobidae</taxon>
        <taxon>Acrobeloides</taxon>
    </lineage>
</organism>
<evidence type="ECO:0000313" key="1">
    <source>
        <dbReference type="Proteomes" id="UP000887540"/>
    </source>
</evidence>
<evidence type="ECO:0000313" key="2">
    <source>
        <dbReference type="WBParaSite" id="ACRNAN_scaffold1914.g10620.t1"/>
    </source>
</evidence>
<accession>A0A914D4W0</accession>
<proteinExistence type="predicted"/>
<sequence>MKAGPLFYETLSSVQLWARINRSKEKNFVPQEVYGNNQLLPYFNRSFNKIRPYAKTFVAMLNKAGLGERIKVE</sequence>
<reference evidence="2" key="1">
    <citation type="submission" date="2022-11" db="UniProtKB">
        <authorList>
            <consortium name="WormBaseParasite"/>
        </authorList>
    </citation>
    <scope>IDENTIFICATION</scope>
</reference>
<protein>
    <submittedName>
        <fullName evidence="2">Uncharacterized protein</fullName>
    </submittedName>
</protein>